<name>A0A9X4AWG9_9BACT</name>
<dbReference type="EMBL" id="JAGTJJ010000043">
    <property type="protein sequence ID" value="MDC3986781.1"/>
    <property type="molecule type" value="Genomic_DNA"/>
</dbReference>
<sequence length="427" mass="45282">MTSQPPFTPMRPLQPVVPARKRFPIALVAALVLVAAGGAYSVLVLRAGSGSLFGRTLTIDPWTLPEASVPPLAFAARWISVPLASPSGTVYGVVDGGATPAVVAIDGATGALRWKTPITAGAPLADYRHGDGWNQNDAKVAMEFQPNVPVLGIAGGTLTVAFDHDWALFDVATGALRSSGRLPTSLPAVYPAGGFCPVGRDVWIAMADGRDGGLRITEAGTTDGLRTDRPADCKPPIGTLGAPYGHRTSPLQQARGNRVPDFCMQTRHKSRTKSNHCKLWGETPTGVAFGVDYTNVYLDGKAFSFGKPSNDLDPLQLLGIEAAGGSLFMTVSESAQRTTETKPPPGSFAPIERRSYFQYRMVLVAVDGERNVRWTTTIATEPDVWGHPLVVAADPAAPTQSLYLFTPGKLVALDQATGRARFHISAQ</sequence>
<dbReference type="Gene3D" id="2.130.10.10">
    <property type="entry name" value="YVTN repeat-like/Quinoprotein amine dehydrogenase"/>
    <property type="match status" value="1"/>
</dbReference>
<keyword evidence="2" id="KW-1185">Reference proteome</keyword>
<dbReference type="InterPro" id="IPR015943">
    <property type="entry name" value="WD40/YVTN_repeat-like_dom_sf"/>
</dbReference>
<proteinExistence type="predicted"/>
<accession>A0A9X4AWG9</accession>
<dbReference type="AlphaFoldDB" id="A0A9X4AWG9"/>
<organism evidence="1 2">
    <name type="scientific">Polyangium jinanense</name>
    <dbReference type="NCBI Taxonomy" id="2829994"/>
    <lineage>
        <taxon>Bacteria</taxon>
        <taxon>Pseudomonadati</taxon>
        <taxon>Myxococcota</taxon>
        <taxon>Polyangia</taxon>
        <taxon>Polyangiales</taxon>
        <taxon>Polyangiaceae</taxon>
        <taxon>Polyangium</taxon>
    </lineage>
</organism>
<reference evidence="1 2" key="1">
    <citation type="submission" date="2021-04" db="EMBL/GenBank/DDBJ databases">
        <title>Genome analysis of Polyangium sp.</title>
        <authorList>
            <person name="Li Y."/>
            <person name="Wang J."/>
        </authorList>
    </citation>
    <scope>NUCLEOTIDE SEQUENCE [LARGE SCALE GENOMIC DNA]</scope>
    <source>
        <strain evidence="1 2">SDU14</strain>
    </source>
</reference>
<dbReference type="RefSeq" id="WP_272426210.1">
    <property type="nucleotide sequence ID" value="NZ_JAGTJJ010000043.1"/>
</dbReference>
<protein>
    <submittedName>
        <fullName evidence="1">Uncharacterized protein</fullName>
    </submittedName>
</protein>
<evidence type="ECO:0000313" key="1">
    <source>
        <dbReference type="EMBL" id="MDC3986781.1"/>
    </source>
</evidence>
<comment type="caution">
    <text evidence="1">The sequence shown here is derived from an EMBL/GenBank/DDBJ whole genome shotgun (WGS) entry which is preliminary data.</text>
</comment>
<dbReference type="Proteomes" id="UP001151081">
    <property type="component" value="Unassembled WGS sequence"/>
</dbReference>
<gene>
    <name evidence="1" type="ORF">KEG57_40280</name>
</gene>
<evidence type="ECO:0000313" key="2">
    <source>
        <dbReference type="Proteomes" id="UP001151081"/>
    </source>
</evidence>